<dbReference type="EMBL" id="JAGETX010000006">
    <property type="protein sequence ID" value="MBO3271505.1"/>
    <property type="molecule type" value="Genomic_DNA"/>
</dbReference>
<name>A0ABS3TCW4_9BACT</name>
<dbReference type="Pfam" id="PF07452">
    <property type="entry name" value="CHRD"/>
    <property type="match status" value="1"/>
</dbReference>
<evidence type="ECO:0000313" key="2">
    <source>
        <dbReference type="EMBL" id="MBO3271505.1"/>
    </source>
</evidence>
<keyword evidence="3" id="KW-1185">Reference proteome</keyword>
<sequence length="31" mass="3393">MAQTILTGNSYVNLHTAMYPNGEIRGSIKPD</sequence>
<evidence type="ECO:0000313" key="3">
    <source>
        <dbReference type="Proteomes" id="UP000670527"/>
    </source>
</evidence>
<dbReference type="RefSeq" id="WP_208307976.1">
    <property type="nucleotide sequence ID" value="NZ_JAGETX010000006.1"/>
</dbReference>
<feature type="domain" description="CHRD" evidence="1">
    <location>
        <begin position="1"/>
        <end position="31"/>
    </location>
</feature>
<evidence type="ECO:0000259" key="1">
    <source>
        <dbReference type="PROSITE" id="PS50933"/>
    </source>
</evidence>
<proteinExistence type="predicted"/>
<dbReference type="InterPro" id="IPR010895">
    <property type="entry name" value="CHRD"/>
</dbReference>
<reference evidence="2 3" key="1">
    <citation type="submission" date="2021-03" db="EMBL/GenBank/DDBJ databases">
        <authorList>
            <person name="Kim M.K."/>
        </authorList>
    </citation>
    <scope>NUCLEOTIDE SEQUENCE [LARGE SCALE GENOMIC DNA]</scope>
    <source>
        <strain evidence="2 3">BT507</strain>
    </source>
</reference>
<comment type="caution">
    <text evidence="2">The sequence shown here is derived from an EMBL/GenBank/DDBJ whole genome shotgun (WGS) entry which is preliminary data.</text>
</comment>
<accession>A0ABS3TCW4</accession>
<dbReference type="Proteomes" id="UP000670527">
    <property type="component" value="Unassembled WGS sequence"/>
</dbReference>
<dbReference type="PROSITE" id="PS50933">
    <property type="entry name" value="CHRD"/>
    <property type="match status" value="1"/>
</dbReference>
<organism evidence="2 3">
    <name type="scientific">Hymenobacter defluvii</name>
    <dbReference type="NCBI Taxonomy" id="2054411"/>
    <lineage>
        <taxon>Bacteria</taxon>
        <taxon>Pseudomonadati</taxon>
        <taxon>Bacteroidota</taxon>
        <taxon>Cytophagia</taxon>
        <taxon>Cytophagales</taxon>
        <taxon>Hymenobacteraceae</taxon>
        <taxon>Hymenobacter</taxon>
    </lineage>
</organism>
<gene>
    <name evidence="2" type="ORF">J4D97_12640</name>
</gene>
<protein>
    <submittedName>
        <fullName evidence="2">CHRD domain-containing protein</fullName>
    </submittedName>
</protein>